<sequence>MSDEKDGEKVDRRLLSMEAEFKLKDGKIGFCHKPNVDGLAKALHQAVCAELDALVDLINTPIVKWQKSEIHLG</sequence>
<gene>
    <name evidence="1" type="ORF">L484_026145</name>
</gene>
<dbReference type="AlphaFoldDB" id="W9R878"/>
<evidence type="ECO:0000313" key="2">
    <source>
        <dbReference type="Proteomes" id="UP000030645"/>
    </source>
</evidence>
<organism evidence="1 2">
    <name type="scientific">Morus notabilis</name>
    <dbReference type="NCBI Taxonomy" id="981085"/>
    <lineage>
        <taxon>Eukaryota</taxon>
        <taxon>Viridiplantae</taxon>
        <taxon>Streptophyta</taxon>
        <taxon>Embryophyta</taxon>
        <taxon>Tracheophyta</taxon>
        <taxon>Spermatophyta</taxon>
        <taxon>Magnoliopsida</taxon>
        <taxon>eudicotyledons</taxon>
        <taxon>Gunneridae</taxon>
        <taxon>Pentapetalae</taxon>
        <taxon>rosids</taxon>
        <taxon>fabids</taxon>
        <taxon>Rosales</taxon>
        <taxon>Moraceae</taxon>
        <taxon>Moreae</taxon>
        <taxon>Morus</taxon>
    </lineage>
</organism>
<protein>
    <submittedName>
        <fullName evidence="1">Uncharacterized protein</fullName>
    </submittedName>
</protein>
<name>W9R878_9ROSA</name>
<proteinExistence type="predicted"/>
<reference evidence="2" key="1">
    <citation type="submission" date="2013-01" db="EMBL/GenBank/DDBJ databases">
        <title>Draft Genome Sequence of a Mulberry Tree, Morus notabilis C.K. Schneid.</title>
        <authorList>
            <person name="He N."/>
            <person name="Zhao S."/>
        </authorList>
    </citation>
    <scope>NUCLEOTIDE SEQUENCE</scope>
</reference>
<evidence type="ECO:0000313" key="1">
    <source>
        <dbReference type="EMBL" id="EXB75667.1"/>
    </source>
</evidence>
<dbReference type="EMBL" id="KE344683">
    <property type="protein sequence ID" value="EXB75667.1"/>
    <property type="molecule type" value="Genomic_DNA"/>
</dbReference>
<keyword evidence="2" id="KW-1185">Reference proteome</keyword>
<accession>W9R878</accession>
<dbReference type="Proteomes" id="UP000030645">
    <property type="component" value="Unassembled WGS sequence"/>
</dbReference>